<dbReference type="AlphaFoldDB" id="A0A484JYQ3"/>
<organism evidence="1 2">
    <name type="scientific">Cuscuta campestris</name>
    <dbReference type="NCBI Taxonomy" id="132261"/>
    <lineage>
        <taxon>Eukaryota</taxon>
        <taxon>Viridiplantae</taxon>
        <taxon>Streptophyta</taxon>
        <taxon>Embryophyta</taxon>
        <taxon>Tracheophyta</taxon>
        <taxon>Spermatophyta</taxon>
        <taxon>Magnoliopsida</taxon>
        <taxon>eudicotyledons</taxon>
        <taxon>Gunneridae</taxon>
        <taxon>Pentapetalae</taxon>
        <taxon>asterids</taxon>
        <taxon>lamiids</taxon>
        <taxon>Solanales</taxon>
        <taxon>Convolvulaceae</taxon>
        <taxon>Cuscuteae</taxon>
        <taxon>Cuscuta</taxon>
        <taxon>Cuscuta subgen. Grammica</taxon>
        <taxon>Cuscuta sect. Cleistogrammica</taxon>
    </lineage>
</organism>
<evidence type="ECO:0000313" key="2">
    <source>
        <dbReference type="Proteomes" id="UP000595140"/>
    </source>
</evidence>
<evidence type="ECO:0000313" key="1">
    <source>
        <dbReference type="EMBL" id="VFQ58531.1"/>
    </source>
</evidence>
<dbReference type="EMBL" id="OOIL02000001">
    <property type="protein sequence ID" value="VFQ58531.1"/>
    <property type="molecule type" value="Genomic_DNA"/>
</dbReference>
<protein>
    <submittedName>
        <fullName evidence="1">Uncharacterized protein</fullName>
    </submittedName>
</protein>
<reference evidence="1 2" key="1">
    <citation type="submission" date="2018-04" db="EMBL/GenBank/DDBJ databases">
        <authorList>
            <person name="Vogel A."/>
        </authorList>
    </citation>
    <scope>NUCLEOTIDE SEQUENCE [LARGE SCALE GENOMIC DNA]</scope>
</reference>
<dbReference type="Proteomes" id="UP000595140">
    <property type="component" value="Unassembled WGS sequence"/>
</dbReference>
<keyword evidence="2" id="KW-1185">Reference proteome</keyword>
<gene>
    <name evidence="1" type="ORF">CCAM_LOCUS307</name>
</gene>
<accession>A0A484JYQ3</accession>
<name>A0A484JYQ3_9ASTE</name>
<proteinExistence type="predicted"/>
<sequence>MEVDSKRRSSEKTGDSGGVLESSFISIDWGEIAHRGDSKTLISEAGLNWDSGLLGLRRRSLDLCGDTNAVVIYSGRPMDKYRFEIQLGRPTKPKVVRSHK</sequence>